<feature type="domain" description="Dienelactone hydrolase" evidence="1">
    <location>
        <begin position="33"/>
        <end position="246"/>
    </location>
</feature>
<name>A0A1J7IDJ5_9PEZI</name>
<accession>A0A1J7IDJ5</accession>
<dbReference type="STRING" id="1408157.A0A1J7IDJ5"/>
<dbReference type="PANTHER" id="PTHR17630:SF44">
    <property type="entry name" value="PROTEIN AIM2"/>
    <property type="match status" value="1"/>
</dbReference>
<reference evidence="2 3" key="1">
    <citation type="submission" date="2016-10" db="EMBL/GenBank/DDBJ databases">
        <title>Draft genome sequence of Coniochaeta ligniaria NRRL30616, a lignocellulolytic fungus for bioabatement of inhibitors in plant biomass hydrolysates.</title>
        <authorList>
            <consortium name="DOE Joint Genome Institute"/>
            <person name="Jimenez D.J."/>
            <person name="Hector R.E."/>
            <person name="Riley R."/>
            <person name="Sun H."/>
            <person name="Grigoriev I.V."/>
            <person name="Van Elsas J.D."/>
            <person name="Nichols N.N."/>
        </authorList>
    </citation>
    <scope>NUCLEOTIDE SEQUENCE [LARGE SCALE GENOMIC DNA]</scope>
    <source>
        <strain evidence="2 3">NRRL 30616</strain>
    </source>
</reference>
<dbReference type="AlphaFoldDB" id="A0A1J7IDJ5"/>
<proteinExistence type="predicted"/>
<protein>
    <submittedName>
        <fullName evidence="2">Esterase/lipase</fullName>
    </submittedName>
</protein>
<dbReference type="InterPro" id="IPR029058">
    <property type="entry name" value="AB_hydrolase_fold"/>
</dbReference>
<dbReference type="Pfam" id="PF01738">
    <property type="entry name" value="DLH"/>
    <property type="match status" value="1"/>
</dbReference>
<dbReference type="OrthoDB" id="17560at2759"/>
<sequence>MASHKPGKCCIQGVQHKGEPTGTIQKVGSVECYLSFPPSKSTSTAILFLTDVFGHKFINSQLIADDFAAAGYFVCMPDLFSNDPAPLDAFSGNSDFDIGRWFETHGPETVQPVVKEAKSSLLGELGVKKLGAVGYCFGGKYVVEGLAEGGHIDAGFIAHPSAIERDELRAIKKPLSIAAAESDYVFPDEMRHESEVILKEISVPYQINLYSGTTHGFAVRANLDDESQKYAKEQAFYQAVAWFTQHLNGSKS</sequence>
<evidence type="ECO:0000313" key="3">
    <source>
        <dbReference type="Proteomes" id="UP000182658"/>
    </source>
</evidence>
<dbReference type="Gene3D" id="3.40.50.1820">
    <property type="entry name" value="alpha/beta hydrolase"/>
    <property type="match status" value="1"/>
</dbReference>
<dbReference type="PANTHER" id="PTHR17630">
    <property type="entry name" value="DIENELACTONE HYDROLASE"/>
    <property type="match status" value="1"/>
</dbReference>
<dbReference type="InParanoid" id="A0A1J7IDJ5"/>
<gene>
    <name evidence="2" type="ORF">CONLIGDRAFT_583816</name>
</gene>
<dbReference type="GO" id="GO:0016787">
    <property type="term" value="F:hydrolase activity"/>
    <property type="evidence" value="ECO:0007669"/>
    <property type="project" value="InterPro"/>
</dbReference>
<organism evidence="2 3">
    <name type="scientific">Coniochaeta ligniaria NRRL 30616</name>
    <dbReference type="NCBI Taxonomy" id="1408157"/>
    <lineage>
        <taxon>Eukaryota</taxon>
        <taxon>Fungi</taxon>
        <taxon>Dikarya</taxon>
        <taxon>Ascomycota</taxon>
        <taxon>Pezizomycotina</taxon>
        <taxon>Sordariomycetes</taxon>
        <taxon>Sordariomycetidae</taxon>
        <taxon>Coniochaetales</taxon>
        <taxon>Coniochaetaceae</taxon>
        <taxon>Coniochaeta</taxon>
    </lineage>
</organism>
<evidence type="ECO:0000313" key="2">
    <source>
        <dbReference type="EMBL" id="OIW25485.1"/>
    </source>
</evidence>
<evidence type="ECO:0000259" key="1">
    <source>
        <dbReference type="Pfam" id="PF01738"/>
    </source>
</evidence>
<dbReference type="EMBL" id="KV875102">
    <property type="protein sequence ID" value="OIW25485.1"/>
    <property type="molecule type" value="Genomic_DNA"/>
</dbReference>
<dbReference type="FunCoup" id="A0A1J7IDJ5">
    <property type="interactions" value="245"/>
</dbReference>
<dbReference type="InterPro" id="IPR002925">
    <property type="entry name" value="Dienelactn_hydro"/>
</dbReference>
<dbReference type="Proteomes" id="UP000182658">
    <property type="component" value="Unassembled WGS sequence"/>
</dbReference>
<keyword evidence="3" id="KW-1185">Reference proteome</keyword>
<dbReference type="SUPFAM" id="SSF53474">
    <property type="entry name" value="alpha/beta-Hydrolases"/>
    <property type="match status" value="1"/>
</dbReference>